<comment type="caution">
    <text evidence="1">The sequence shown here is derived from an EMBL/GenBank/DDBJ whole genome shotgun (WGS) entry which is preliminary data.</text>
</comment>
<dbReference type="EMBL" id="JBJUIK010000010">
    <property type="protein sequence ID" value="KAL3516111.1"/>
    <property type="molecule type" value="Genomic_DNA"/>
</dbReference>
<accession>A0ABD2Z9E8</accession>
<evidence type="ECO:0000313" key="1">
    <source>
        <dbReference type="EMBL" id="KAL3516111.1"/>
    </source>
</evidence>
<sequence length="139" mass="15959">MTYLIDFMNATKKLKEEVAKYSKPYAKYCQNMVKEGFVNEVFCKTMEMRAYKRQCQYRAKFIDENIQHIEEKIIELHNVLCCRTTSDPDVEHDQGLCLVNRLSLMSAGFGNVKSDRNDLRYLIKSGDLGGGDENIGSGL</sequence>
<evidence type="ECO:0000313" key="2">
    <source>
        <dbReference type="Proteomes" id="UP001630127"/>
    </source>
</evidence>
<organism evidence="1 2">
    <name type="scientific">Cinchona calisaya</name>
    <dbReference type="NCBI Taxonomy" id="153742"/>
    <lineage>
        <taxon>Eukaryota</taxon>
        <taxon>Viridiplantae</taxon>
        <taxon>Streptophyta</taxon>
        <taxon>Embryophyta</taxon>
        <taxon>Tracheophyta</taxon>
        <taxon>Spermatophyta</taxon>
        <taxon>Magnoliopsida</taxon>
        <taxon>eudicotyledons</taxon>
        <taxon>Gunneridae</taxon>
        <taxon>Pentapetalae</taxon>
        <taxon>asterids</taxon>
        <taxon>lamiids</taxon>
        <taxon>Gentianales</taxon>
        <taxon>Rubiaceae</taxon>
        <taxon>Cinchonoideae</taxon>
        <taxon>Cinchoneae</taxon>
        <taxon>Cinchona</taxon>
    </lineage>
</organism>
<keyword evidence="2" id="KW-1185">Reference proteome</keyword>
<name>A0ABD2Z9E8_9GENT</name>
<protein>
    <submittedName>
        <fullName evidence="1">Uncharacterized protein</fullName>
    </submittedName>
</protein>
<gene>
    <name evidence="1" type="ORF">ACH5RR_023013</name>
</gene>
<reference evidence="1 2" key="1">
    <citation type="submission" date="2024-11" db="EMBL/GenBank/DDBJ databases">
        <title>A near-complete genome assembly of Cinchona calisaya.</title>
        <authorList>
            <person name="Lian D.C."/>
            <person name="Zhao X.W."/>
            <person name="Wei L."/>
        </authorList>
    </citation>
    <scope>NUCLEOTIDE SEQUENCE [LARGE SCALE GENOMIC DNA]</scope>
    <source>
        <tissue evidence="1">Nenye</tissue>
    </source>
</reference>
<dbReference type="AlphaFoldDB" id="A0ABD2Z9E8"/>
<dbReference type="Proteomes" id="UP001630127">
    <property type="component" value="Unassembled WGS sequence"/>
</dbReference>
<proteinExistence type="predicted"/>